<reference evidence="1" key="1">
    <citation type="submission" date="2018-05" db="EMBL/GenBank/DDBJ databases">
        <authorList>
            <person name="Lanie J.A."/>
            <person name="Ng W.-L."/>
            <person name="Kazmierczak K.M."/>
            <person name="Andrzejewski T.M."/>
            <person name="Davidsen T.M."/>
            <person name="Wayne K.J."/>
            <person name="Tettelin H."/>
            <person name="Glass J.I."/>
            <person name="Rusch D."/>
            <person name="Podicherti R."/>
            <person name="Tsui H.-C.T."/>
            <person name="Winkler M.E."/>
        </authorList>
    </citation>
    <scope>NUCLEOTIDE SEQUENCE</scope>
</reference>
<accession>A0A382L9F4</accession>
<dbReference type="AlphaFoldDB" id="A0A382L9F4"/>
<dbReference type="Pfam" id="PF11220">
    <property type="entry name" value="DUF3015"/>
    <property type="match status" value="1"/>
</dbReference>
<proteinExistence type="predicted"/>
<dbReference type="InterPro" id="IPR021383">
    <property type="entry name" value="DUF3015"/>
</dbReference>
<gene>
    <name evidence="1" type="ORF">METZ01_LOCUS286378</name>
</gene>
<evidence type="ECO:0000313" key="1">
    <source>
        <dbReference type="EMBL" id="SVC33524.1"/>
    </source>
</evidence>
<protein>
    <submittedName>
        <fullName evidence="1">Uncharacterized protein</fullName>
    </submittedName>
</protein>
<dbReference type="EMBL" id="UINC01085716">
    <property type="protein sequence ID" value="SVC33524.1"/>
    <property type="molecule type" value="Genomic_DNA"/>
</dbReference>
<sequence>MKNMKKIVFIPIAVILALFPGSKNLMACHEEASGGDRGIWPTLRGHSPTSRQSGILVTFEGTSASISTTTNCDAYTHFIELNYDQIANNAAQGQGPYLDALASLRGCSDDSRFLFGRVIHANFSKLFKNSELKVEILNHRLDIILNREPLLLDKCQIPPKSAFS</sequence>
<name>A0A382L9F4_9ZZZZ</name>
<organism evidence="1">
    <name type="scientific">marine metagenome</name>
    <dbReference type="NCBI Taxonomy" id="408172"/>
    <lineage>
        <taxon>unclassified sequences</taxon>
        <taxon>metagenomes</taxon>
        <taxon>ecological metagenomes</taxon>
    </lineage>
</organism>